<dbReference type="InterPro" id="IPR009922">
    <property type="entry name" value="DUF1457"/>
</dbReference>
<proteinExistence type="predicted"/>
<dbReference type="Pfam" id="PF07310">
    <property type="entry name" value="PAS_5"/>
    <property type="match status" value="1"/>
</dbReference>
<gene>
    <name evidence="1" type="ORF">MNBD_ALPHA01-74</name>
</gene>
<evidence type="ECO:0000313" key="1">
    <source>
        <dbReference type="EMBL" id="VAV92659.1"/>
    </source>
</evidence>
<evidence type="ECO:0008006" key="2">
    <source>
        <dbReference type="Google" id="ProtNLM"/>
    </source>
</evidence>
<protein>
    <recommendedName>
        <fullName evidence="2">PAS domain-containing protein</fullName>
    </recommendedName>
</protein>
<dbReference type="EMBL" id="UOEJ01000036">
    <property type="protein sequence ID" value="VAV92659.1"/>
    <property type="molecule type" value="Genomic_DNA"/>
</dbReference>
<sequence length="162" mass="18338">MSASIGALGLPLTVVNDLHNIPVPDLQVLYEYWLEKRADGEMPGRADIKPADIISLLSRIILIDVEYHPLRFKFRLVGTDIVCAMGEDMTGIYLDDISSKSSTLDRLNWLVENKTTYFATAQLDWMDRDFQKYHVLGLPLGSEDGAVNMILCGIDLYYHNEE</sequence>
<dbReference type="AlphaFoldDB" id="A0A3B0RKW7"/>
<reference evidence="1" key="1">
    <citation type="submission" date="2018-06" db="EMBL/GenBank/DDBJ databases">
        <authorList>
            <person name="Zhirakovskaya E."/>
        </authorList>
    </citation>
    <scope>NUCLEOTIDE SEQUENCE</scope>
</reference>
<name>A0A3B0RKW7_9ZZZZ</name>
<organism evidence="1">
    <name type="scientific">hydrothermal vent metagenome</name>
    <dbReference type="NCBI Taxonomy" id="652676"/>
    <lineage>
        <taxon>unclassified sequences</taxon>
        <taxon>metagenomes</taxon>
        <taxon>ecological metagenomes</taxon>
    </lineage>
</organism>
<accession>A0A3B0RKW7</accession>